<dbReference type="Gene3D" id="3.10.180.10">
    <property type="entry name" value="2,3-Dihydroxybiphenyl 1,2-Dioxygenase, domain 1"/>
    <property type="match status" value="1"/>
</dbReference>
<gene>
    <name evidence="2" type="ORF">JOF46_001645</name>
</gene>
<organism evidence="2 3">
    <name type="scientific">Paeniglutamicibacter psychrophenolicus</name>
    <dbReference type="NCBI Taxonomy" id="257454"/>
    <lineage>
        <taxon>Bacteria</taxon>
        <taxon>Bacillati</taxon>
        <taxon>Actinomycetota</taxon>
        <taxon>Actinomycetes</taxon>
        <taxon>Micrococcales</taxon>
        <taxon>Micrococcaceae</taxon>
        <taxon>Paeniglutamicibacter</taxon>
    </lineage>
</organism>
<keyword evidence="3" id="KW-1185">Reference proteome</keyword>
<evidence type="ECO:0000259" key="1">
    <source>
        <dbReference type="Pfam" id="PF06983"/>
    </source>
</evidence>
<dbReference type="PANTHER" id="PTHR33990">
    <property type="entry name" value="PROTEIN YJDN-RELATED"/>
    <property type="match status" value="1"/>
</dbReference>
<accession>A0ABS4WCV2</accession>
<name>A0ABS4WCV2_9MICC</name>
<reference evidence="2 3" key="1">
    <citation type="submission" date="2021-03" db="EMBL/GenBank/DDBJ databases">
        <title>Sequencing the genomes of 1000 actinobacteria strains.</title>
        <authorList>
            <person name="Klenk H.-P."/>
        </authorList>
    </citation>
    <scope>NUCLEOTIDE SEQUENCE [LARGE SCALE GENOMIC DNA]</scope>
    <source>
        <strain evidence="2 3">DSM 15454</strain>
    </source>
</reference>
<dbReference type="Pfam" id="PF06983">
    <property type="entry name" value="3-dmu-9_3-mt"/>
    <property type="match status" value="1"/>
</dbReference>
<evidence type="ECO:0000313" key="2">
    <source>
        <dbReference type="EMBL" id="MBP2373733.1"/>
    </source>
</evidence>
<sequence>MPNTFLAFGGGKQLRTPTGWDHHMKDLINCLWFDGQGLDAARFYTGIFPNSAIVSHLDMDSQGNPSSEPLTVEFNLNGRSFVALNGGPLFKFNESISFQIMCEDQAEVDYYWEKLTAGGEESQCGWLKDRFGLSWQVVPVRMVELLGDPDPEVTRRVTEAFLPMRKLDIAVLEAAARG</sequence>
<dbReference type="Proteomes" id="UP000766570">
    <property type="component" value="Unassembled WGS sequence"/>
</dbReference>
<protein>
    <submittedName>
        <fullName evidence="2">3-demethylubiquinone-9 3-methyltransferase (Glyoxalase superfamily)</fullName>
    </submittedName>
</protein>
<proteinExistence type="predicted"/>
<evidence type="ECO:0000313" key="3">
    <source>
        <dbReference type="Proteomes" id="UP000766570"/>
    </source>
</evidence>
<dbReference type="PANTHER" id="PTHR33990:SF2">
    <property type="entry name" value="PHNB-LIKE DOMAIN-CONTAINING PROTEIN"/>
    <property type="match status" value="1"/>
</dbReference>
<dbReference type="SUPFAM" id="SSF54593">
    <property type="entry name" value="Glyoxalase/Bleomycin resistance protein/Dihydroxybiphenyl dioxygenase"/>
    <property type="match status" value="1"/>
</dbReference>
<dbReference type="InterPro" id="IPR028973">
    <property type="entry name" value="PhnB-like"/>
</dbReference>
<dbReference type="InterPro" id="IPR009725">
    <property type="entry name" value="3_dmu_93_MTrfase"/>
</dbReference>
<feature type="domain" description="PhnB-like" evidence="1">
    <location>
        <begin position="27"/>
        <end position="138"/>
    </location>
</feature>
<dbReference type="EMBL" id="JAGIOE010000001">
    <property type="protein sequence ID" value="MBP2373733.1"/>
    <property type="molecule type" value="Genomic_DNA"/>
</dbReference>
<comment type="caution">
    <text evidence="2">The sequence shown here is derived from an EMBL/GenBank/DDBJ whole genome shotgun (WGS) entry which is preliminary data.</text>
</comment>
<dbReference type="CDD" id="cd06588">
    <property type="entry name" value="PhnB_like"/>
    <property type="match status" value="1"/>
</dbReference>
<dbReference type="RefSeq" id="WP_342592397.1">
    <property type="nucleotide sequence ID" value="NZ_BAAAMI010000011.1"/>
</dbReference>
<dbReference type="PIRSF" id="PIRSF021700">
    <property type="entry name" value="3_dmu_93_MTrfase"/>
    <property type="match status" value="1"/>
</dbReference>
<dbReference type="InterPro" id="IPR029068">
    <property type="entry name" value="Glyas_Bleomycin-R_OHBP_Dase"/>
</dbReference>